<dbReference type="EMBL" id="SGWZ01000001">
    <property type="protein sequence ID" value="RZS73095.1"/>
    <property type="molecule type" value="Genomic_DNA"/>
</dbReference>
<organism evidence="2 3">
    <name type="scientific">Kerstersia gyiorum</name>
    <dbReference type="NCBI Taxonomy" id="206506"/>
    <lineage>
        <taxon>Bacteria</taxon>
        <taxon>Pseudomonadati</taxon>
        <taxon>Pseudomonadota</taxon>
        <taxon>Betaproteobacteria</taxon>
        <taxon>Burkholderiales</taxon>
        <taxon>Alcaligenaceae</taxon>
        <taxon>Kerstersia</taxon>
    </lineage>
</organism>
<dbReference type="NCBIfam" id="TIGR03803">
    <property type="entry name" value="Gloeo_Verruco"/>
    <property type="match status" value="3"/>
</dbReference>
<dbReference type="InterPro" id="IPR022519">
    <property type="entry name" value="Gloeo/Verruco_rpt"/>
</dbReference>
<feature type="signal peptide" evidence="1">
    <location>
        <begin position="1"/>
        <end position="25"/>
    </location>
</feature>
<reference evidence="2 3" key="1">
    <citation type="submission" date="2019-02" db="EMBL/GenBank/DDBJ databases">
        <title>Genomic Encyclopedia of Type Strains, Phase IV (KMG-IV): sequencing the most valuable type-strain genomes for metagenomic binning, comparative biology and taxonomic classification.</title>
        <authorList>
            <person name="Goeker M."/>
        </authorList>
    </citation>
    <scope>NUCLEOTIDE SEQUENCE [LARGE SCALE GENOMIC DNA]</scope>
    <source>
        <strain evidence="2 3">DSM 16618</strain>
    </source>
</reference>
<dbReference type="NCBIfam" id="TIGR03382">
    <property type="entry name" value="GC_trans_RRR"/>
    <property type="match status" value="1"/>
</dbReference>
<dbReference type="Proteomes" id="UP000292039">
    <property type="component" value="Unassembled WGS sequence"/>
</dbReference>
<accession>A0A4Q7MY35</accession>
<keyword evidence="1" id="KW-0732">Signal</keyword>
<dbReference type="AlphaFoldDB" id="A0A4Q7MY35"/>
<protein>
    <submittedName>
        <fullName evidence="2">Uncharacterized protein (TIGR03382 family)</fullName>
    </submittedName>
</protein>
<sequence>MTRLRIACAALAACAWIVGASVVQAQQVSVTHLHAFKHESGASQTVGSVHLGRDGKLHGLAEGLVWEMAVDGSGYTTYALPDGIMTHQYGLPNMATSTVADQNGNIYGATYIGGGTSMGLMFRFDESGTASEVLAPTQVDRPAKISQATGNMAVDAAGNVYVLDRGSSVGTGLREGAIKRLSADQSAFTVVHQMTPETGSNAAVVIVGSDGWLYGVAGQGGDNNVGTIFRLRPNGADFQVLHHFTAEQGQPAQYRSVIPDYGSPRNAAGLAESGAWLVGSTSMQGPHDNGALYRIRKDGTGFQILHGFDDAASQDGKIAAGGLVTGPDGNIYGTTAAGGAHGDGTLFRIVTTRMDEPNGGFESLHAFKADVDGKTPFNLTLGHDGKLYGNTAGEWGGVYQGSVYAVDTGYVPPADPPVITLFRAAPDRIDLGQYTTLAWAANNVAACTAGGAWQGERGSNGTEVITPTTPGFNTFTLSCTGHDGSTVQESATVEVVPPADAVIQAFTATPVVAPLGSSITLDWKTVDALDCTASGDWSGDKPGSGSETVTPSAGGEFSFRLDCRGAGADANASVQVRITLPAVIEQFAVDAASLEPGATTMLRWRVRDASQCQASGAWSGEQAAAGELSIQPAEGEHNYTLRCTGEGGNALSTVRVVVAAAAPEPDGGNGGALALGLLPLLAALGWRRRYQQA</sequence>
<name>A0A4Q7MY35_9BURK</name>
<comment type="caution">
    <text evidence="2">The sequence shown here is derived from an EMBL/GenBank/DDBJ whole genome shotgun (WGS) entry which is preliminary data.</text>
</comment>
<evidence type="ECO:0000313" key="3">
    <source>
        <dbReference type="Proteomes" id="UP000292039"/>
    </source>
</evidence>
<dbReference type="OrthoDB" id="8681142at2"/>
<evidence type="ECO:0000256" key="1">
    <source>
        <dbReference type="SAM" id="SignalP"/>
    </source>
</evidence>
<proteinExistence type="predicted"/>
<dbReference type="RefSeq" id="WP_130486362.1">
    <property type="nucleotide sequence ID" value="NZ_CBCSEB010000003.1"/>
</dbReference>
<evidence type="ECO:0000313" key="2">
    <source>
        <dbReference type="EMBL" id="RZS73095.1"/>
    </source>
</evidence>
<dbReference type="InterPro" id="IPR017756">
    <property type="entry name" value="TM_Gly-Cys-Arg_CS"/>
</dbReference>
<gene>
    <name evidence="2" type="ORF">EV679_0283</name>
</gene>
<feature type="chain" id="PRO_5030098225" evidence="1">
    <location>
        <begin position="26"/>
        <end position="693"/>
    </location>
</feature>
<dbReference type="SUPFAM" id="SSF63829">
    <property type="entry name" value="Calcium-dependent phosphotriesterase"/>
    <property type="match status" value="1"/>
</dbReference>